<keyword evidence="9" id="KW-0030">Aminoacyl-tRNA synthetase</keyword>
<sequence length="151" mass="17629">MPEVVEWLWPANLMRETFINFFQEKKHVDWKSSPVVPVNDPTLLFANAGMNQFKPKFLGTTDPNIALSKLSCVCNMQKCIRVGGKHKNLDDVGKDTYHHTFFEMLGNWSFKDYFKKEVIEWAWELLTKASYKHPTQDEGFHTICIVCYSSF</sequence>
<dbReference type="Gene3D" id="3.30.930.10">
    <property type="entry name" value="Bira Bifunctional Protein, Domain 2"/>
    <property type="match status" value="1"/>
</dbReference>
<dbReference type="Pfam" id="PF01411">
    <property type="entry name" value="tRNA-synt_2c"/>
    <property type="match status" value="1"/>
</dbReference>
<evidence type="ECO:0000256" key="8">
    <source>
        <dbReference type="ARBA" id="ARBA00022917"/>
    </source>
</evidence>
<dbReference type="EC" id="6.1.1.7" evidence="2"/>
<evidence type="ECO:0000256" key="2">
    <source>
        <dbReference type="ARBA" id="ARBA00013168"/>
    </source>
</evidence>
<evidence type="ECO:0000256" key="6">
    <source>
        <dbReference type="ARBA" id="ARBA00022840"/>
    </source>
</evidence>
<keyword evidence="4" id="KW-0436">Ligase</keyword>
<organism evidence="11">
    <name type="scientific">Fagus sylvatica</name>
    <name type="common">Beechnut</name>
    <dbReference type="NCBI Taxonomy" id="28930"/>
    <lineage>
        <taxon>Eukaryota</taxon>
        <taxon>Viridiplantae</taxon>
        <taxon>Streptophyta</taxon>
        <taxon>Embryophyta</taxon>
        <taxon>Tracheophyta</taxon>
        <taxon>Spermatophyta</taxon>
        <taxon>Magnoliopsida</taxon>
        <taxon>eudicotyledons</taxon>
        <taxon>Gunneridae</taxon>
        <taxon>Pentapetalae</taxon>
        <taxon>rosids</taxon>
        <taxon>fabids</taxon>
        <taxon>Fagales</taxon>
        <taxon>Fagaceae</taxon>
        <taxon>Fagus</taxon>
    </lineage>
</organism>
<dbReference type="GO" id="GO:0000049">
    <property type="term" value="F:tRNA binding"/>
    <property type="evidence" value="ECO:0007669"/>
    <property type="project" value="UniProtKB-KW"/>
</dbReference>
<evidence type="ECO:0000256" key="7">
    <source>
        <dbReference type="ARBA" id="ARBA00022884"/>
    </source>
</evidence>
<dbReference type="AlphaFoldDB" id="A0A2N9ELH0"/>
<dbReference type="GO" id="GO:0004813">
    <property type="term" value="F:alanine-tRNA ligase activity"/>
    <property type="evidence" value="ECO:0007669"/>
    <property type="project" value="UniProtKB-EC"/>
</dbReference>
<dbReference type="GO" id="GO:0005739">
    <property type="term" value="C:mitochondrion"/>
    <property type="evidence" value="ECO:0007669"/>
    <property type="project" value="TreeGrafter"/>
</dbReference>
<keyword evidence="3" id="KW-0820">tRNA-binding</keyword>
<dbReference type="GO" id="GO:0005524">
    <property type="term" value="F:ATP binding"/>
    <property type="evidence" value="ECO:0007669"/>
    <property type="project" value="UniProtKB-KW"/>
</dbReference>
<name>A0A2N9ELH0_FAGSY</name>
<feature type="domain" description="Alanyl-transfer RNA synthetases family profile" evidence="10">
    <location>
        <begin position="9"/>
        <end position="151"/>
    </location>
</feature>
<dbReference type="InterPro" id="IPR018164">
    <property type="entry name" value="Ala-tRNA-synth_IIc_N"/>
</dbReference>
<dbReference type="GO" id="GO:0006419">
    <property type="term" value="P:alanyl-tRNA aminoacylation"/>
    <property type="evidence" value="ECO:0007669"/>
    <property type="project" value="InterPro"/>
</dbReference>
<dbReference type="EMBL" id="OIVN01000410">
    <property type="protein sequence ID" value="SPC79736.1"/>
    <property type="molecule type" value="Genomic_DNA"/>
</dbReference>
<comment type="similarity">
    <text evidence="1">Belongs to the class-II aminoacyl-tRNA synthetase family.</text>
</comment>
<dbReference type="SUPFAM" id="SSF55681">
    <property type="entry name" value="Class II aaRS and biotin synthetases"/>
    <property type="match status" value="1"/>
</dbReference>
<accession>A0A2N9ELH0</accession>
<evidence type="ECO:0000259" key="10">
    <source>
        <dbReference type="PROSITE" id="PS50860"/>
    </source>
</evidence>
<proteinExistence type="inferred from homology"/>
<dbReference type="PANTHER" id="PTHR11777">
    <property type="entry name" value="ALANYL-TRNA SYNTHETASE"/>
    <property type="match status" value="1"/>
</dbReference>
<dbReference type="GO" id="GO:0002161">
    <property type="term" value="F:aminoacyl-tRNA deacylase activity"/>
    <property type="evidence" value="ECO:0007669"/>
    <property type="project" value="TreeGrafter"/>
</dbReference>
<gene>
    <name evidence="11" type="ORF">FSB_LOCUS7618</name>
</gene>
<keyword evidence="7" id="KW-0694">RNA-binding</keyword>
<dbReference type="InterPro" id="IPR050058">
    <property type="entry name" value="Ala-tRNA_ligase"/>
</dbReference>
<keyword evidence="6" id="KW-0067">ATP-binding</keyword>
<evidence type="ECO:0000256" key="9">
    <source>
        <dbReference type="ARBA" id="ARBA00023146"/>
    </source>
</evidence>
<protein>
    <recommendedName>
        <fullName evidence="2">alanine--tRNA ligase</fullName>
        <ecNumber evidence="2">6.1.1.7</ecNumber>
    </recommendedName>
</protein>
<keyword evidence="8" id="KW-0648">Protein biosynthesis</keyword>
<dbReference type="PROSITE" id="PS50860">
    <property type="entry name" value="AA_TRNA_LIGASE_II_ALA"/>
    <property type="match status" value="1"/>
</dbReference>
<evidence type="ECO:0000256" key="3">
    <source>
        <dbReference type="ARBA" id="ARBA00022555"/>
    </source>
</evidence>
<dbReference type="InterPro" id="IPR018165">
    <property type="entry name" value="Ala-tRNA-synth_IIc_core"/>
</dbReference>
<evidence type="ECO:0000256" key="1">
    <source>
        <dbReference type="ARBA" id="ARBA00008226"/>
    </source>
</evidence>
<dbReference type="InterPro" id="IPR045864">
    <property type="entry name" value="aa-tRNA-synth_II/BPL/LPL"/>
</dbReference>
<evidence type="ECO:0000256" key="4">
    <source>
        <dbReference type="ARBA" id="ARBA00022598"/>
    </source>
</evidence>
<evidence type="ECO:0000313" key="11">
    <source>
        <dbReference type="EMBL" id="SPC79736.1"/>
    </source>
</evidence>
<evidence type="ECO:0000256" key="5">
    <source>
        <dbReference type="ARBA" id="ARBA00022741"/>
    </source>
</evidence>
<dbReference type="GO" id="GO:0009507">
    <property type="term" value="C:chloroplast"/>
    <property type="evidence" value="ECO:0007669"/>
    <property type="project" value="TreeGrafter"/>
</dbReference>
<reference evidence="11" key="1">
    <citation type="submission" date="2018-02" db="EMBL/GenBank/DDBJ databases">
        <authorList>
            <person name="Cohen D.B."/>
            <person name="Kent A.D."/>
        </authorList>
    </citation>
    <scope>NUCLEOTIDE SEQUENCE</scope>
</reference>
<dbReference type="PANTHER" id="PTHR11777:SF9">
    <property type="entry name" value="ALANINE--TRNA LIGASE, CYTOPLASMIC"/>
    <property type="match status" value="1"/>
</dbReference>
<keyword evidence="5" id="KW-0547">Nucleotide-binding</keyword>